<dbReference type="EMBL" id="BGZK01001923">
    <property type="protein sequence ID" value="GBP88324.1"/>
    <property type="molecule type" value="Genomic_DNA"/>
</dbReference>
<accession>A0A4C1ZML6</accession>
<comment type="caution">
    <text evidence="1">The sequence shown here is derived from an EMBL/GenBank/DDBJ whole genome shotgun (WGS) entry which is preliminary data.</text>
</comment>
<organism evidence="1 2">
    <name type="scientific">Eumeta variegata</name>
    <name type="common">Bagworm moth</name>
    <name type="synonym">Eumeta japonica</name>
    <dbReference type="NCBI Taxonomy" id="151549"/>
    <lineage>
        <taxon>Eukaryota</taxon>
        <taxon>Metazoa</taxon>
        <taxon>Ecdysozoa</taxon>
        <taxon>Arthropoda</taxon>
        <taxon>Hexapoda</taxon>
        <taxon>Insecta</taxon>
        <taxon>Pterygota</taxon>
        <taxon>Neoptera</taxon>
        <taxon>Endopterygota</taxon>
        <taxon>Lepidoptera</taxon>
        <taxon>Glossata</taxon>
        <taxon>Ditrysia</taxon>
        <taxon>Tineoidea</taxon>
        <taxon>Psychidae</taxon>
        <taxon>Oiketicinae</taxon>
        <taxon>Eumeta</taxon>
    </lineage>
</organism>
<evidence type="ECO:0000313" key="1">
    <source>
        <dbReference type="EMBL" id="GBP88324.1"/>
    </source>
</evidence>
<keyword evidence="2" id="KW-1185">Reference proteome</keyword>
<gene>
    <name evidence="1" type="ORF">EVAR_43641_1</name>
</gene>
<evidence type="ECO:0000313" key="2">
    <source>
        <dbReference type="Proteomes" id="UP000299102"/>
    </source>
</evidence>
<dbReference type="AlphaFoldDB" id="A0A4C1ZML6"/>
<dbReference type="Proteomes" id="UP000299102">
    <property type="component" value="Unassembled WGS sequence"/>
</dbReference>
<proteinExistence type="predicted"/>
<reference evidence="1 2" key="1">
    <citation type="journal article" date="2019" name="Commun. Biol.">
        <title>The bagworm genome reveals a unique fibroin gene that provides high tensile strength.</title>
        <authorList>
            <person name="Kono N."/>
            <person name="Nakamura H."/>
            <person name="Ohtoshi R."/>
            <person name="Tomita M."/>
            <person name="Numata K."/>
            <person name="Arakawa K."/>
        </authorList>
    </citation>
    <scope>NUCLEOTIDE SEQUENCE [LARGE SCALE GENOMIC DNA]</scope>
</reference>
<protein>
    <submittedName>
        <fullName evidence="1">Uncharacterized protein</fullName>
    </submittedName>
</protein>
<name>A0A4C1ZML6_EUMVA</name>
<sequence length="99" mass="11178">MERSHRDFLDIDDLRLSTAQIYKVNKPNTTNGVAAYMLARSTFVANAGGRGRRQGAAASAYPVPLHRKLSAETQLWLLRRNSQLNSIWSRWFGRTVSGE</sequence>